<dbReference type="InterPro" id="IPR001851">
    <property type="entry name" value="ABC_transp_permease"/>
</dbReference>
<comment type="subcellular location">
    <subcellularLocation>
        <location evidence="1">Cell membrane</location>
        <topology evidence="1">Multi-pass membrane protein</topology>
    </subcellularLocation>
</comment>
<dbReference type="GO" id="GO:0015658">
    <property type="term" value="F:branched-chain amino acid transmembrane transporter activity"/>
    <property type="evidence" value="ECO:0007669"/>
    <property type="project" value="InterPro"/>
</dbReference>
<feature type="transmembrane region" description="Helical" evidence="6">
    <location>
        <begin position="85"/>
        <end position="104"/>
    </location>
</feature>
<dbReference type="PANTHER" id="PTHR30482">
    <property type="entry name" value="HIGH-AFFINITY BRANCHED-CHAIN AMINO ACID TRANSPORT SYSTEM PERMEASE"/>
    <property type="match status" value="1"/>
</dbReference>
<feature type="transmembrane region" description="Helical" evidence="6">
    <location>
        <begin position="158"/>
        <end position="177"/>
    </location>
</feature>
<dbReference type="RefSeq" id="WP_092861701.1">
    <property type="nucleotide sequence ID" value="NZ_FOQH01000008.1"/>
</dbReference>
<feature type="transmembrane region" description="Helical" evidence="6">
    <location>
        <begin position="133"/>
        <end position="151"/>
    </location>
</feature>
<evidence type="ECO:0000313" key="8">
    <source>
        <dbReference type="Proteomes" id="UP000199377"/>
    </source>
</evidence>
<reference evidence="7 8" key="1">
    <citation type="submission" date="2016-10" db="EMBL/GenBank/DDBJ databases">
        <authorList>
            <person name="de Groot N.N."/>
        </authorList>
    </citation>
    <scope>NUCLEOTIDE SEQUENCE [LARGE SCALE GENOMIC DNA]</scope>
    <source>
        <strain evidence="7 8">CGMCC 1.11030</strain>
    </source>
</reference>
<evidence type="ECO:0000256" key="6">
    <source>
        <dbReference type="SAM" id="Phobius"/>
    </source>
</evidence>
<feature type="transmembrane region" description="Helical" evidence="6">
    <location>
        <begin position="208"/>
        <end position="226"/>
    </location>
</feature>
<dbReference type="GO" id="GO:0005886">
    <property type="term" value="C:plasma membrane"/>
    <property type="evidence" value="ECO:0007669"/>
    <property type="project" value="UniProtKB-SubCell"/>
</dbReference>
<proteinExistence type="predicted"/>
<dbReference type="PANTHER" id="PTHR30482:SF10">
    <property type="entry name" value="HIGH-AFFINITY BRANCHED-CHAIN AMINO ACID TRANSPORT PROTEIN BRAE"/>
    <property type="match status" value="1"/>
</dbReference>
<dbReference type="Pfam" id="PF02653">
    <property type="entry name" value="BPD_transp_2"/>
    <property type="match status" value="1"/>
</dbReference>
<evidence type="ECO:0000256" key="5">
    <source>
        <dbReference type="ARBA" id="ARBA00023136"/>
    </source>
</evidence>
<dbReference type="OrthoDB" id="9810505at2"/>
<dbReference type="CDD" id="cd06581">
    <property type="entry name" value="TM_PBP1_LivM_like"/>
    <property type="match status" value="1"/>
</dbReference>
<dbReference type="InterPro" id="IPR043428">
    <property type="entry name" value="LivM-like"/>
</dbReference>
<organism evidence="7 8">
    <name type="scientific">Albimonas pacifica</name>
    <dbReference type="NCBI Taxonomy" id="1114924"/>
    <lineage>
        <taxon>Bacteria</taxon>
        <taxon>Pseudomonadati</taxon>
        <taxon>Pseudomonadota</taxon>
        <taxon>Alphaproteobacteria</taxon>
        <taxon>Rhodobacterales</taxon>
        <taxon>Paracoccaceae</taxon>
        <taxon>Albimonas</taxon>
    </lineage>
</organism>
<dbReference type="EMBL" id="FOQH01000008">
    <property type="protein sequence ID" value="SFI61658.1"/>
    <property type="molecule type" value="Genomic_DNA"/>
</dbReference>
<dbReference type="Proteomes" id="UP000199377">
    <property type="component" value="Unassembled WGS sequence"/>
</dbReference>
<feature type="transmembrane region" description="Helical" evidence="6">
    <location>
        <begin position="111"/>
        <end position="127"/>
    </location>
</feature>
<keyword evidence="8" id="KW-1185">Reference proteome</keyword>
<feature type="transmembrane region" description="Helical" evidence="6">
    <location>
        <begin position="287"/>
        <end position="308"/>
    </location>
</feature>
<keyword evidence="3 6" id="KW-0812">Transmembrane</keyword>
<evidence type="ECO:0000256" key="4">
    <source>
        <dbReference type="ARBA" id="ARBA00022989"/>
    </source>
</evidence>
<feature type="transmembrane region" description="Helical" evidence="6">
    <location>
        <begin position="246"/>
        <end position="267"/>
    </location>
</feature>
<dbReference type="AlphaFoldDB" id="A0A1I3JNT1"/>
<name>A0A1I3JNT1_9RHOB</name>
<keyword evidence="5 6" id="KW-0472">Membrane</keyword>
<evidence type="ECO:0000256" key="1">
    <source>
        <dbReference type="ARBA" id="ARBA00004651"/>
    </source>
</evidence>
<evidence type="ECO:0000313" key="7">
    <source>
        <dbReference type="EMBL" id="SFI61658.1"/>
    </source>
</evidence>
<keyword evidence="4 6" id="KW-1133">Transmembrane helix</keyword>
<sequence length="330" mass="34223">MSARDLLLPLIAVLVLAGLAFSGLSGTLLNLLIFMMIISLAAQGWNILGGFGGLSSFGHAAFFGTGAYTTLILQTSLGVNAWAGLVAGVLLGAAVGAGIGFLSFRSGLKGSYFALITLAFAEVLRIASNSAPITGGAAGILLPLDYGFLNLQFDDRRWFALIAILFVGAALALTRWLERSRFGAYLIAIRENEQAAQALGVDVFRVKLGAITLSAGCTALAGVLYAQNYLFVDAHVAYGPWISIEALFAAIVGGLGTMFGPLVGAVALLGLGEITKMVSGGVPGVDLLVFGAILILTVAFVPGGLMSLRQRLTGRRRPRGETALRSEEGA</sequence>
<dbReference type="STRING" id="1114924.SAMN05216258_10878"/>
<gene>
    <name evidence="7" type="ORF">SAMN05216258_10878</name>
</gene>
<accession>A0A1I3JNT1</accession>
<keyword evidence="2" id="KW-1003">Cell membrane</keyword>
<evidence type="ECO:0000256" key="3">
    <source>
        <dbReference type="ARBA" id="ARBA00022692"/>
    </source>
</evidence>
<protein>
    <submittedName>
        <fullName evidence="7">Amino acid/amide ABC transporter membrane protein 2, HAAT family</fullName>
    </submittedName>
</protein>
<evidence type="ECO:0000256" key="2">
    <source>
        <dbReference type="ARBA" id="ARBA00022475"/>
    </source>
</evidence>